<keyword evidence="1" id="KW-0378">Hydrolase</keyword>
<proteinExistence type="predicted"/>
<evidence type="ECO:0000313" key="1">
    <source>
        <dbReference type="EMBL" id="KAJ1679119.1"/>
    </source>
</evidence>
<evidence type="ECO:0000313" key="2">
    <source>
        <dbReference type="Proteomes" id="UP001145114"/>
    </source>
</evidence>
<dbReference type="EC" id="3.4.21.48" evidence="1"/>
<comment type="caution">
    <text evidence="1">The sequence shown here is derived from an EMBL/GenBank/DDBJ whole genome shotgun (WGS) entry which is preliminary data.</text>
</comment>
<reference evidence="1" key="1">
    <citation type="submission" date="2022-06" db="EMBL/GenBank/DDBJ databases">
        <title>Phylogenomic reconstructions and comparative analyses of Kickxellomycotina fungi.</title>
        <authorList>
            <person name="Reynolds N.K."/>
            <person name="Stajich J.E."/>
            <person name="Barry K."/>
            <person name="Grigoriev I.V."/>
            <person name="Crous P."/>
            <person name="Smith M.E."/>
        </authorList>
    </citation>
    <scope>NUCLEOTIDE SEQUENCE</scope>
    <source>
        <strain evidence="1">RSA 2271</strain>
    </source>
</reference>
<dbReference type="EMBL" id="JAMZIH010000589">
    <property type="protein sequence ID" value="KAJ1679119.1"/>
    <property type="molecule type" value="Genomic_DNA"/>
</dbReference>
<gene>
    <name evidence="1" type="primary">PRB1</name>
    <name evidence="1" type="ORF">EV182_002693</name>
</gene>
<name>A0ACC1HZ26_9FUNG</name>
<dbReference type="Proteomes" id="UP001145114">
    <property type="component" value="Unassembled WGS sequence"/>
</dbReference>
<accession>A0ACC1HZ26</accession>
<keyword evidence="2" id="KW-1185">Reference proteome</keyword>
<organism evidence="1 2">
    <name type="scientific">Spiromyces aspiralis</name>
    <dbReference type="NCBI Taxonomy" id="68401"/>
    <lineage>
        <taxon>Eukaryota</taxon>
        <taxon>Fungi</taxon>
        <taxon>Fungi incertae sedis</taxon>
        <taxon>Zoopagomycota</taxon>
        <taxon>Kickxellomycotina</taxon>
        <taxon>Kickxellomycetes</taxon>
        <taxon>Kickxellales</taxon>
        <taxon>Kickxellaceae</taxon>
        <taxon>Spiromyces</taxon>
    </lineage>
</organism>
<sequence>MHFKRAILALAVVAVTAVSASFFSHPRVEEVDLLSSTNADVIDDHYIVVFKDGVKPEAETFRSHFAWLTNFITLANTRDGNDFNTITHIYENAVLGYAGRFKKEVLEHIRRSDDIAFIEKDSVMYASEVEKRAPWGLARISHREPLSFGNFDKYIYDPNGGEGVTAYVVDTGININHEDFESRAVWGKNMVDDNIENDGNGHGTHVAGTIAGKRFGVAKKVRVVAIKVLDSNGSGSTSNVIRGIDYTLQAHREETAQAARSGTKFKGSVANMSLGGGLSRALNLAVDTATLMSRIDSIRRLGFVPRYMIAPILEICSPSQLRRIEQYNPEIVPEDEELWKRHCIKSFNLVQLEQSPSDQKGADLETSGPPVTSWRKLYFQKEEEEERRAREIFEKTQQKIDRLKQDQRAHKIRLIDRPIDHRRISQGTKRTSGTYVTRGPSYNSLSIIEKARIEAKAMYSGVLPKNKAPAMLHVPATSALGMTFVKCRVFAAVLLPDSIVPTSPIRVLTDAVR</sequence>
<protein>
    <submittedName>
        <fullName evidence="1">Proteinase B</fullName>
        <ecNumber evidence="1">3.4.21.48</ecNumber>
    </submittedName>
</protein>